<reference evidence="1" key="1">
    <citation type="submission" date="2018-06" db="EMBL/GenBank/DDBJ databases">
        <authorList>
            <person name="Zhirakovskaya E."/>
        </authorList>
    </citation>
    <scope>NUCLEOTIDE SEQUENCE</scope>
</reference>
<organism evidence="1">
    <name type="scientific">hydrothermal vent metagenome</name>
    <dbReference type="NCBI Taxonomy" id="652676"/>
    <lineage>
        <taxon>unclassified sequences</taxon>
        <taxon>metagenomes</taxon>
        <taxon>ecological metagenomes</taxon>
    </lineage>
</organism>
<sequence length="290" mass="33039">MFNITNKQCISLAINKNSLTLVAKLNSNKGFVKNKEFKGSVHELIKDGGDAWEWVEQSIKSIKGYKGIPVQMALPDPELHFHIFSLDVLKKKDLDEFLLWTFCDLYHLSEAKYTLTSTYLGMKDGKHFILGVVAELSIIELFCEQFENKQLPLSVIDASAMYRFNFIAPHINAECGTSIHFDADYWSIINWHDDAMLNDIRSKWFAGRLVEETGWGGVHAEFERMSRVFKMQGNDKLSKIFLSGIIPVGYEAWLKANTAFTVVNLMDKNTLGINLKDNSNFTGYCAAEKR</sequence>
<proteinExistence type="predicted"/>
<dbReference type="AlphaFoldDB" id="A0A3B0YH56"/>
<name>A0A3B0YH56_9ZZZZ</name>
<accession>A0A3B0YH56</accession>
<gene>
    <name evidence="1" type="ORF">MNBD_GAMMA12-40</name>
</gene>
<dbReference type="EMBL" id="UOFL01000192">
    <property type="protein sequence ID" value="VAW80235.1"/>
    <property type="molecule type" value="Genomic_DNA"/>
</dbReference>
<protein>
    <submittedName>
        <fullName evidence="1">Uncharacterized protein</fullName>
    </submittedName>
</protein>
<evidence type="ECO:0000313" key="1">
    <source>
        <dbReference type="EMBL" id="VAW80235.1"/>
    </source>
</evidence>